<dbReference type="InterPro" id="IPR052017">
    <property type="entry name" value="TSUP"/>
</dbReference>
<dbReference type="RefSeq" id="WP_002822650.1">
    <property type="nucleotide sequence ID" value="NZ_CP038451.1"/>
</dbReference>
<reference evidence="10 11" key="1">
    <citation type="journal article" date="2016" name="BMC Genomics">
        <title>Consensus pan-genome assembly of the specialised wine bacterium Oenococcus oeni.</title>
        <authorList>
            <person name="Sternes P.R."/>
            <person name="Borneman A.R."/>
        </authorList>
    </citation>
    <scope>NUCLEOTIDE SEQUENCE [LARGE SCALE GENOMIC DNA]</scope>
    <source>
        <strain evidence="10 11">AWRIB661</strain>
    </source>
</reference>
<evidence type="ECO:0000256" key="6">
    <source>
        <dbReference type="ARBA" id="ARBA00022989"/>
    </source>
</evidence>
<evidence type="ECO:0000256" key="3">
    <source>
        <dbReference type="ARBA" id="ARBA00022448"/>
    </source>
</evidence>
<evidence type="ECO:0000256" key="5">
    <source>
        <dbReference type="ARBA" id="ARBA00022692"/>
    </source>
</evidence>
<keyword evidence="4 8" id="KW-1003">Cell membrane</keyword>
<evidence type="ECO:0000256" key="7">
    <source>
        <dbReference type="ARBA" id="ARBA00023136"/>
    </source>
</evidence>
<organism evidence="10 11">
    <name type="scientific">Oenococcus oeni</name>
    <name type="common">Leuconostoc oenos</name>
    <dbReference type="NCBI Taxonomy" id="1247"/>
    <lineage>
        <taxon>Bacteria</taxon>
        <taxon>Bacillati</taxon>
        <taxon>Bacillota</taxon>
        <taxon>Bacilli</taxon>
        <taxon>Lactobacillales</taxon>
        <taxon>Lactobacillaceae</taxon>
        <taxon>Oenococcus</taxon>
    </lineage>
</organism>
<dbReference type="PANTHER" id="PTHR30269:SF0">
    <property type="entry name" value="MEMBRANE TRANSPORTER PROTEIN YFCA-RELATED"/>
    <property type="match status" value="1"/>
</dbReference>
<feature type="transmembrane region" description="Helical" evidence="8">
    <location>
        <begin position="76"/>
        <end position="96"/>
    </location>
</feature>
<evidence type="ECO:0000256" key="4">
    <source>
        <dbReference type="ARBA" id="ARBA00022475"/>
    </source>
</evidence>
<protein>
    <recommendedName>
        <fullName evidence="8">Probable membrane transporter protein</fullName>
    </recommendedName>
</protein>
<name>A0A6H3GIC6_OENOE</name>
<keyword evidence="5 8" id="KW-0812">Transmembrane</keyword>
<feature type="transmembrane region" description="Helical" evidence="8">
    <location>
        <begin position="44"/>
        <end position="64"/>
    </location>
</feature>
<evidence type="ECO:0000256" key="8">
    <source>
        <dbReference type="RuleBase" id="RU363041"/>
    </source>
</evidence>
<feature type="transmembrane region" description="Helical" evidence="8">
    <location>
        <begin position="241"/>
        <end position="259"/>
    </location>
</feature>
<keyword evidence="3" id="KW-0813">Transport</keyword>
<accession>A0A6H3GIC6</accession>
<evidence type="ECO:0000256" key="2">
    <source>
        <dbReference type="ARBA" id="ARBA00009142"/>
    </source>
</evidence>
<feature type="transmembrane region" description="Helical" evidence="8">
    <location>
        <begin position="7"/>
        <end position="32"/>
    </location>
</feature>
<comment type="subcellular location">
    <subcellularLocation>
        <location evidence="1 8">Cell membrane</location>
        <topology evidence="1 8">Multi-pass membrane protein</topology>
    </subcellularLocation>
</comment>
<dbReference type="GO" id="GO:0005886">
    <property type="term" value="C:plasma membrane"/>
    <property type="evidence" value="ECO:0007669"/>
    <property type="project" value="UniProtKB-SubCell"/>
</dbReference>
<feature type="transmembrane region" description="Helical" evidence="8">
    <location>
        <begin position="102"/>
        <end position="121"/>
    </location>
</feature>
<dbReference type="EMBL" id="MLOK01000001">
    <property type="protein sequence ID" value="OIM22277.1"/>
    <property type="molecule type" value="Genomic_DNA"/>
</dbReference>
<comment type="similarity">
    <text evidence="2 8">Belongs to the 4-toluene sulfonate uptake permease (TSUP) (TC 2.A.102) family.</text>
</comment>
<gene>
    <name evidence="10" type="ORF">ATX59_00190</name>
    <name evidence="9" type="ORF">GA838_07585</name>
</gene>
<proteinExistence type="inferred from homology"/>
<keyword evidence="6 8" id="KW-1133">Transmembrane helix</keyword>
<dbReference type="PANTHER" id="PTHR30269">
    <property type="entry name" value="TRANSMEMBRANE PROTEIN YFCA"/>
    <property type="match status" value="1"/>
</dbReference>
<dbReference type="EMBL" id="WERV01000006">
    <property type="protein sequence ID" value="MDV7715604.1"/>
    <property type="molecule type" value="Genomic_DNA"/>
</dbReference>
<feature type="transmembrane region" description="Helical" evidence="8">
    <location>
        <begin position="147"/>
        <end position="176"/>
    </location>
</feature>
<dbReference type="Proteomes" id="UP001281024">
    <property type="component" value="Unassembled WGS sequence"/>
</dbReference>
<dbReference type="AlphaFoldDB" id="A0A6H3GIC6"/>
<sequence>MLENLNSWLILFPAGILAGILSSVTGLASLVSYPALLAIGVPPVFANVTNTAALVLTGFGSSISSQKELKNHKKELLKILPLTIIGSIFGSFILLIEPASSFTHIVPFFILFAGLLLLFPANKERKEIENQTLKKVNGKNSAILKKIAYVIAVFLVGAYGGYFGAAAGVIMLAIFSITSKSGFPVYNALKNVSLGFSNLVATVIYAFMSHIYWLLVIPLGAGLFLGGYIGPKIVRMLPEKIIKAAVALAAIILAASLFIQAY</sequence>
<reference evidence="9" key="2">
    <citation type="submission" date="2019-10" db="EMBL/GenBank/DDBJ databases">
        <title>Malate fermentation in French cider.</title>
        <authorList>
            <person name="Cousin F.J."/>
            <person name="Medina Fernandez S."/>
            <person name="Misery B."/>
            <person name="Laplace J.-M."/>
            <person name="Cretenet M."/>
        </authorList>
    </citation>
    <scope>NUCLEOTIDE SEQUENCE</scope>
    <source>
        <strain evidence="9">UCMA15129</strain>
    </source>
</reference>
<feature type="transmembrane region" description="Helical" evidence="8">
    <location>
        <begin position="196"/>
        <end position="229"/>
    </location>
</feature>
<comment type="caution">
    <text evidence="10">The sequence shown here is derived from an EMBL/GenBank/DDBJ whole genome shotgun (WGS) entry which is preliminary data.</text>
</comment>
<keyword evidence="7 8" id="KW-0472">Membrane</keyword>
<dbReference type="Pfam" id="PF01925">
    <property type="entry name" value="TauE"/>
    <property type="match status" value="1"/>
</dbReference>
<dbReference type="Proteomes" id="UP000181728">
    <property type="component" value="Unassembled WGS sequence"/>
</dbReference>
<dbReference type="InterPro" id="IPR002781">
    <property type="entry name" value="TM_pro_TauE-like"/>
</dbReference>
<evidence type="ECO:0000313" key="11">
    <source>
        <dbReference type="Proteomes" id="UP000181728"/>
    </source>
</evidence>
<evidence type="ECO:0000313" key="9">
    <source>
        <dbReference type="EMBL" id="MDV7715604.1"/>
    </source>
</evidence>
<evidence type="ECO:0000313" key="10">
    <source>
        <dbReference type="EMBL" id="OIM22277.1"/>
    </source>
</evidence>
<evidence type="ECO:0000256" key="1">
    <source>
        <dbReference type="ARBA" id="ARBA00004651"/>
    </source>
</evidence>